<dbReference type="EMBL" id="GBXM01109162">
    <property type="protein sequence ID" value="JAG99414.1"/>
    <property type="molecule type" value="Transcribed_RNA"/>
</dbReference>
<protein>
    <submittedName>
        <fullName evidence="1">Uncharacterized protein</fullName>
    </submittedName>
</protein>
<proteinExistence type="predicted"/>
<organism evidence="1">
    <name type="scientific">Anguilla anguilla</name>
    <name type="common">European freshwater eel</name>
    <name type="synonym">Muraena anguilla</name>
    <dbReference type="NCBI Taxonomy" id="7936"/>
    <lineage>
        <taxon>Eukaryota</taxon>
        <taxon>Metazoa</taxon>
        <taxon>Chordata</taxon>
        <taxon>Craniata</taxon>
        <taxon>Vertebrata</taxon>
        <taxon>Euteleostomi</taxon>
        <taxon>Actinopterygii</taxon>
        <taxon>Neopterygii</taxon>
        <taxon>Teleostei</taxon>
        <taxon>Anguilliformes</taxon>
        <taxon>Anguillidae</taxon>
        <taxon>Anguilla</taxon>
    </lineage>
</organism>
<reference evidence="1" key="1">
    <citation type="submission" date="2014-11" db="EMBL/GenBank/DDBJ databases">
        <authorList>
            <person name="Amaro Gonzalez C."/>
        </authorList>
    </citation>
    <scope>NUCLEOTIDE SEQUENCE</scope>
</reference>
<dbReference type="EMBL" id="GBXM01093349">
    <property type="protein sequence ID" value="JAH15228.1"/>
    <property type="molecule type" value="Transcribed_RNA"/>
</dbReference>
<dbReference type="EMBL" id="GBXM01095466">
    <property type="protein sequence ID" value="JAH13111.1"/>
    <property type="molecule type" value="Transcribed_RNA"/>
</dbReference>
<evidence type="ECO:0000313" key="1">
    <source>
        <dbReference type="EMBL" id="JAH03370.1"/>
    </source>
</evidence>
<reference evidence="1" key="2">
    <citation type="journal article" date="2015" name="Fish Shellfish Immunol.">
        <title>Early steps in the European eel (Anguilla anguilla)-Vibrio vulnificus interaction in the gills: Role of the RtxA13 toxin.</title>
        <authorList>
            <person name="Callol A."/>
            <person name="Pajuelo D."/>
            <person name="Ebbesson L."/>
            <person name="Teles M."/>
            <person name="MacKenzie S."/>
            <person name="Amaro C."/>
        </authorList>
    </citation>
    <scope>NUCLEOTIDE SEQUENCE</scope>
</reference>
<dbReference type="EMBL" id="GBXM01095850">
    <property type="protein sequence ID" value="JAH12727.1"/>
    <property type="molecule type" value="Transcribed_RNA"/>
</dbReference>
<accession>A0A0E9PH34</accession>
<dbReference type="EMBL" id="GBXM01105207">
    <property type="protein sequence ID" value="JAH03370.1"/>
    <property type="molecule type" value="Transcribed_RNA"/>
</dbReference>
<dbReference type="EMBL" id="GBXM01093902">
    <property type="protein sequence ID" value="JAH14675.1"/>
    <property type="molecule type" value="Transcribed_RNA"/>
</dbReference>
<dbReference type="EMBL" id="GBXM01090636">
    <property type="protein sequence ID" value="JAH17941.1"/>
    <property type="molecule type" value="Transcribed_RNA"/>
</dbReference>
<sequence>MCSRTCAQRLV</sequence>
<dbReference type="EMBL" id="GBXM01089887">
    <property type="protein sequence ID" value="JAH18690.1"/>
    <property type="molecule type" value="Transcribed_RNA"/>
</dbReference>
<name>A0A0E9PH34_ANGAN</name>